<organism evidence="3 4">
    <name type="scientific">Nostocoides japonicum T1-X7</name>
    <dbReference type="NCBI Taxonomy" id="1194083"/>
    <lineage>
        <taxon>Bacteria</taxon>
        <taxon>Bacillati</taxon>
        <taxon>Actinomycetota</taxon>
        <taxon>Actinomycetes</taxon>
        <taxon>Micrococcales</taxon>
        <taxon>Intrasporangiaceae</taxon>
        <taxon>Nostocoides</taxon>
    </lineage>
</organism>
<dbReference type="GO" id="GO:0003824">
    <property type="term" value="F:catalytic activity"/>
    <property type="evidence" value="ECO:0007669"/>
    <property type="project" value="InterPro"/>
</dbReference>
<dbReference type="AlphaFoldDB" id="A0A077M0P3"/>
<dbReference type="EMBL" id="CAJB01000394">
    <property type="protein sequence ID" value="CCH79878.1"/>
    <property type="molecule type" value="Genomic_DNA"/>
</dbReference>
<dbReference type="Proteomes" id="UP000035721">
    <property type="component" value="Unassembled WGS sequence"/>
</dbReference>
<dbReference type="RefSeq" id="WP_048551843.1">
    <property type="nucleotide sequence ID" value="NZ_HF570958.1"/>
</dbReference>
<dbReference type="NCBIfam" id="NF005687">
    <property type="entry name" value="PRK07487.1"/>
    <property type="match status" value="1"/>
</dbReference>
<dbReference type="PROSITE" id="PS00571">
    <property type="entry name" value="AMIDASES"/>
    <property type="match status" value="1"/>
</dbReference>
<dbReference type="InterPro" id="IPR036928">
    <property type="entry name" value="AS_sf"/>
</dbReference>
<dbReference type="InterPro" id="IPR023631">
    <property type="entry name" value="Amidase_dom"/>
</dbReference>
<protein>
    <submittedName>
        <fullName evidence="3">Amidase</fullName>
    </submittedName>
</protein>
<proteinExistence type="inferred from homology"/>
<accession>A0A077M0P3</accession>
<feature type="domain" description="Amidase" evidence="2">
    <location>
        <begin position="40"/>
        <end position="463"/>
    </location>
</feature>
<dbReference type="InterPro" id="IPR020556">
    <property type="entry name" value="Amidase_CS"/>
</dbReference>
<evidence type="ECO:0000256" key="1">
    <source>
        <dbReference type="ARBA" id="ARBA00009199"/>
    </source>
</evidence>
<comment type="caution">
    <text evidence="3">The sequence shown here is derived from an EMBL/GenBank/DDBJ whole genome shotgun (WGS) entry which is preliminary data.</text>
</comment>
<evidence type="ECO:0000313" key="3">
    <source>
        <dbReference type="EMBL" id="CCH79878.1"/>
    </source>
</evidence>
<gene>
    <name evidence="3" type="ORF">BN12_610020</name>
</gene>
<name>A0A077M0P3_9MICO</name>
<dbReference type="STRING" id="1194083.BN12_610020"/>
<keyword evidence="4" id="KW-1185">Reference proteome</keyword>
<dbReference type="InterPro" id="IPR000120">
    <property type="entry name" value="Amidase"/>
</dbReference>
<dbReference type="PANTHER" id="PTHR11895:SF7">
    <property type="entry name" value="GLUTAMYL-TRNA(GLN) AMIDOTRANSFERASE SUBUNIT A, MITOCHONDRIAL"/>
    <property type="match status" value="1"/>
</dbReference>
<evidence type="ECO:0000259" key="2">
    <source>
        <dbReference type="Pfam" id="PF01425"/>
    </source>
</evidence>
<dbReference type="SUPFAM" id="SSF75304">
    <property type="entry name" value="Amidase signature (AS) enzymes"/>
    <property type="match status" value="1"/>
</dbReference>
<evidence type="ECO:0000313" key="4">
    <source>
        <dbReference type="Proteomes" id="UP000035721"/>
    </source>
</evidence>
<sequence length="488" mass="50870">MTTPEPHRSTVGTMEGEPWQWSAAAIATAVRTRAVTASDVAASVLDRIRATNPTLDALVDVDEEDVLAAAAAADRAVADGRALGPLHGVPTSIKINTDQRGLPTTNGVVAYTDDVAPDDSTVAAALRRAGAIFVGRSNAPAFSLRWFTDNALHGATSNPWSAERTPGGSSGGAASAVAAGMLPIAQGNDIGGSIRYPAYACGVAGLRPTIGVISSRSSRRRRPPTPSINRHLMSTHGPIAREVADLRSALRAMVSVDVREAASVPITPLTSVPVETVGVVRGADSDTVVQTALDDATAMLRDAGIRVQEVELPELVEASRLWGLLNLADLRLVAKVMADLTDDATVTSMENVLAFIAEVWGDDPGLDDLAAGWTRRNALVAAVHDRFDEMPVMLTPPSSRPPFLLGADTAGGSTTRAMIDAQWPQTALPTLGLPGVSVPTGVADGLPTGVQVIGPRFSDETLLDVAQLIEDRAGTITPVTPWGQRARG</sequence>
<comment type="similarity">
    <text evidence="1">Belongs to the amidase family.</text>
</comment>
<dbReference type="Pfam" id="PF01425">
    <property type="entry name" value="Amidase"/>
    <property type="match status" value="1"/>
</dbReference>
<dbReference type="Gene3D" id="3.90.1300.10">
    <property type="entry name" value="Amidase signature (AS) domain"/>
    <property type="match status" value="1"/>
</dbReference>
<reference evidence="3 4" key="1">
    <citation type="journal article" date="2013" name="ISME J.">
        <title>A metabolic model for members of the genus Tetrasphaera involved in enhanced biological phosphorus removal.</title>
        <authorList>
            <person name="Kristiansen R."/>
            <person name="Nguyen H.T.T."/>
            <person name="Saunders A.M."/>
            <person name="Nielsen J.L."/>
            <person name="Wimmer R."/>
            <person name="Le V.Q."/>
            <person name="McIlroy S.J."/>
            <person name="Petrovski S."/>
            <person name="Seviour R.J."/>
            <person name="Calteau A."/>
            <person name="Nielsen K.L."/>
            <person name="Nielsen P.H."/>
        </authorList>
    </citation>
    <scope>NUCLEOTIDE SEQUENCE [LARGE SCALE GENOMIC DNA]</scope>
    <source>
        <strain evidence="3 4">T1-X7</strain>
    </source>
</reference>
<dbReference type="PANTHER" id="PTHR11895">
    <property type="entry name" value="TRANSAMIDASE"/>
    <property type="match status" value="1"/>
</dbReference>